<keyword evidence="3" id="KW-0819">tRNA processing</keyword>
<dbReference type="PANTHER" id="PTHR11735">
    <property type="entry name" value="TRNA N6-ADENOSINE THREONYLCARBAMOYLTRANSFERASE"/>
    <property type="match status" value="1"/>
</dbReference>
<reference evidence="8" key="1">
    <citation type="journal article" date="2014" name="PLoS ONE">
        <title>Transcriptome-Based Identification of ABC Transporters in the Western Tarnished Plant Bug Lygus hesperus.</title>
        <authorList>
            <person name="Hull J.J."/>
            <person name="Chaney K."/>
            <person name="Geib S.M."/>
            <person name="Fabrick J.A."/>
            <person name="Brent C.S."/>
            <person name="Walsh D."/>
            <person name="Lavine L.C."/>
        </authorList>
    </citation>
    <scope>NUCLEOTIDE SEQUENCE</scope>
</reference>
<proteinExistence type="predicted"/>
<dbReference type="EC" id="2.3.1.234" evidence="1"/>
<reference evidence="8" key="2">
    <citation type="submission" date="2014-07" db="EMBL/GenBank/DDBJ databases">
        <authorList>
            <person name="Hull J."/>
        </authorList>
    </citation>
    <scope>NUCLEOTIDE SEQUENCE</scope>
</reference>
<dbReference type="InterPro" id="IPR000905">
    <property type="entry name" value="Gcp-like_dom"/>
</dbReference>
<accession>A0A0A9XRB3</accession>
<keyword evidence="5" id="KW-0012">Acyltransferase</keyword>
<evidence type="ECO:0000256" key="4">
    <source>
        <dbReference type="ARBA" id="ARBA00022723"/>
    </source>
</evidence>
<keyword evidence="4" id="KW-0479">Metal-binding</keyword>
<dbReference type="InterPro" id="IPR043129">
    <property type="entry name" value="ATPase_NBD"/>
</dbReference>
<dbReference type="SUPFAM" id="SSF53067">
    <property type="entry name" value="Actin-like ATPase domain"/>
    <property type="match status" value="1"/>
</dbReference>
<evidence type="ECO:0000256" key="2">
    <source>
        <dbReference type="ARBA" id="ARBA00022679"/>
    </source>
</evidence>
<dbReference type="Gene3D" id="3.30.420.40">
    <property type="match status" value="2"/>
</dbReference>
<dbReference type="PRINTS" id="PR00789">
    <property type="entry name" value="OSIALOPTASE"/>
</dbReference>
<evidence type="ECO:0000256" key="6">
    <source>
        <dbReference type="ARBA" id="ARBA00048117"/>
    </source>
</evidence>
<dbReference type="GO" id="GO:0008033">
    <property type="term" value="P:tRNA processing"/>
    <property type="evidence" value="ECO:0007669"/>
    <property type="project" value="UniProtKB-KW"/>
</dbReference>
<evidence type="ECO:0000256" key="3">
    <source>
        <dbReference type="ARBA" id="ARBA00022694"/>
    </source>
</evidence>
<dbReference type="AlphaFoldDB" id="A0A0A9XRB3"/>
<evidence type="ECO:0000256" key="1">
    <source>
        <dbReference type="ARBA" id="ARBA00012156"/>
    </source>
</evidence>
<evidence type="ECO:0000259" key="7">
    <source>
        <dbReference type="Pfam" id="PF00814"/>
    </source>
</evidence>
<dbReference type="Pfam" id="PF00814">
    <property type="entry name" value="TsaD"/>
    <property type="match status" value="1"/>
</dbReference>
<comment type="catalytic activity">
    <reaction evidence="6">
        <text>L-threonylcarbamoyladenylate + adenosine(37) in tRNA = N(6)-L-threonylcarbamoyladenosine(37) in tRNA + AMP + H(+)</text>
        <dbReference type="Rhea" id="RHEA:37059"/>
        <dbReference type="Rhea" id="RHEA-COMP:10162"/>
        <dbReference type="Rhea" id="RHEA-COMP:10163"/>
        <dbReference type="ChEBI" id="CHEBI:15378"/>
        <dbReference type="ChEBI" id="CHEBI:73682"/>
        <dbReference type="ChEBI" id="CHEBI:74411"/>
        <dbReference type="ChEBI" id="CHEBI:74418"/>
        <dbReference type="ChEBI" id="CHEBI:456215"/>
        <dbReference type="EC" id="2.3.1.234"/>
    </reaction>
</comment>
<protein>
    <recommendedName>
        <fullName evidence="1">N(6)-L-threonylcarbamoyladenine synthase</fullName>
        <ecNumber evidence="1">2.3.1.234</ecNumber>
    </recommendedName>
</protein>
<dbReference type="GO" id="GO:0046872">
    <property type="term" value="F:metal ion binding"/>
    <property type="evidence" value="ECO:0007669"/>
    <property type="project" value="UniProtKB-KW"/>
</dbReference>
<dbReference type="GO" id="GO:0061711">
    <property type="term" value="F:tRNA N(6)-L-threonylcarbamoyladenine synthase activity"/>
    <property type="evidence" value="ECO:0007669"/>
    <property type="project" value="UniProtKB-EC"/>
</dbReference>
<dbReference type="PANTHER" id="PTHR11735:SF6">
    <property type="entry name" value="TRNA N6-ADENOSINE THREONYLCARBAMOYLTRANSFERASE, MITOCHONDRIAL"/>
    <property type="match status" value="1"/>
</dbReference>
<name>A0A0A9XRB3_LYGHE</name>
<keyword evidence="2" id="KW-0808">Transferase</keyword>
<evidence type="ECO:0000313" key="8">
    <source>
        <dbReference type="EMBL" id="JAG22151.1"/>
    </source>
</evidence>
<sequence>MTPCLRAGVQFASSVQQVNPAVPVVPVHHIEAHILAALFGPPHALHFPFLAVVLSGGHSQIVLCHKLGLYTVLSTTVDDACGDAYDKTCRTLQLEQIDLRAIQYALTLSAVDAIKYIHSIRLVPAAVVTESPGSILERCATAYNDLQSKCAKELAE</sequence>
<dbReference type="InterPro" id="IPR017861">
    <property type="entry name" value="KAE1/TsaD"/>
</dbReference>
<gene>
    <name evidence="8" type="primary">gcp_4</name>
    <name evidence="8" type="ORF">CM83_5336</name>
</gene>
<organism evidence="8">
    <name type="scientific">Lygus hesperus</name>
    <name type="common">Western plant bug</name>
    <dbReference type="NCBI Taxonomy" id="30085"/>
    <lineage>
        <taxon>Eukaryota</taxon>
        <taxon>Metazoa</taxon>
        <taxon>Ecdysozoa</taxon>
        <taxon>Arthropoda</taxon>
        <taxon>Hexapoda</taxon>
        <taxon>Insecta</taxon>
        <taxon>Pterygota</taxon>
        <taxon>Neoptera</taxon>
        <taxon>Paraneoptera</taxon>
        <taxon>Hemiptera</taxon>
        <taxon>Heteroptera</taxon>
        <taxon>Panheteroptera</taxon>
        <taxon>Cimicomorpha</taxon>
        <taxon>Miridae</taxon>
        <taxon>Mirini</taxon>
        <taxon>Lygus</taxon>
    </lineage>
</organism>
<feature type="domain" description="Gcp-like" evidence="7">
    <location>
        <begin position="2"/>
        <end position="98"/>
    </location>
</feature>
<dbReference type="GO" id="GO:0005739">
    <property type="term" value="C:mitochondrion"/>
    <property type="evidence" value="ECO:0007669"/>
    <property type="project" value="TreeGrafter"/>
</dbReference>
<dbReference type="EMBL" id="GBHO01021453">
    <property type="protein sequence ID" value="JAG22151.1"/>
    <property type="molecule type" value="Transcribed_RNA"/>
</dbReference>
<evidence type="ECO:0000256" key="5">
    <source>
        <dbReference type="ARBA" id="ARBA00023315"/>
    </source>
</evidence>